<keyword evidence="1" id="KW-0812">Transmembrane</keyword>
<keyword evidence="1" id="KW-1133">Transmembrane helix</keyword>
<organism evidence="2 3">
    <name type="scientific">Tenacibaculum aiptasiae</name>
    <dbReference type="NCBI Taxonomy" id="426481"/>
    <lineage>
        <taxon>Bacteria</taxon>
        <taxon>Pseudomonadati</taxon>
        <taxon>Bacteroidota</taxon>
        <taxon>Flavobacteriia</taxon>
        <taxon>Flavobacteriales</taxon>
        <taxon>Flavobacteriaceae</taxon>
        <taxon>Tenacibaculum</taxon>
    </lineage>
</organism>
<accession>A0A7J5AN99</accession>
<comment type="caution">
    <text evidence="2">The sequence shown here is derived from an EMBL/GenBank/DDBJ whole genome shotgun (WGS) entry which is preliminary data.</text>
</comment>
<evidence type="ECO:0000313" key="3">
    <source>
        <dbReference type="Proteomes" id="UP000467305"/>
    </source>
</evidence>
<proteinExistence type="predicted"/>
<evidence type="ECO:0000256" key="1">
    <source>
        <dbReference type="SAM" id="Phobius"/>
    </source>
</evidence>
<evidence type="ECO:0000313" key="2">
    <source>
        <dbReference type="EMBL" id="KAB1158965.1"/>
    </source>
</evidence>
<protein>
    <submittedName>
        <fullName evidence="2">Uncharacterized protein</fullName>
    </submittedName>
</protein>
<feature type="transmembrane region" description="Helical" evidence="1">
    <location>
        <begin position="120"/>
        <end position="141"/>
    </location>
</feature>
<feature type="transmembrane region" description="Helical" evidence="1">
    <location>
        <begin position="175"/>
        <end position="195"/>
    </location>
</feature>
<sequence>MELTNKQIQRINNYLDIKEIKLIDFRIEIFDHIISEIEQKLFNENLDFETAFNLVIKKWNLELKKTNSFVFGRFYTAPKIVIDRAKRIFLKYFLASFSPIFFSFLIIFNKKIFLSNVFGYFTFFSIVILLFISLFFVIKIITSKEKTVYSFIIKTQVTNFIVMPYILISNSINDIFNISILIYMMVVNYYSISFYKKHKQEKEKYKLMMG</sequence>
<reference evidence="2 3" key="1">
    <citation type="submission" date="2019-09" db="EMBL/GenBank/DDBJ databases">
        <authorList>
            <person name="Cao W.R."/>
        </authorList>
    </citation>
    <scope>NUCLEOTIDE SEQUENCE [LARGE SCALE GENOMIC DNA]</scope>
    <source>
        <strain evidence="3">a4</strain>
    </source>
</reference>
<keyword evidence="3" id="KW-1185">Reference proteome</keyword>
<dbReference type="OrthoDB" id="1188278at2"/>
<dbReference type="EMBL" id="WAAU01000011">
    <property type="protein sequence ID" value="KAB1158965.1"/>
    <property type="molecule type" value="Genomic_DNA"/>
</dbReference>
<keyword evidence="1" id="KW-0472">Membrane</keyword>
<gene>
    <name evidence="2" type="ORF">F7018_07620</name>
</gene>
<dbReference type="RefSeq" id="WP_150899446.1">
    <property type="nucleotide sequence ID" value="NZ_WAAU01000011.1"/>
</dbReference>
<dbReference type="Proteomes" id="UP000467305">
    <property type="component" value="Unassembled WGS sequence"/>
</dbReference>
<feature type="transmembrane region" description="Helical" evidence="1">
    <location>
        <begin position="148"/>
        <end position="169"/>
    </location>
</feature>
<name>A0A7J5AN99_9FLAO</name>
<feature type="transmembrane region" description="Helical" evidence="1">
    <location>
        <begin position="89"/>
        <end position="108"/>
    </location>
</feature>
<dbReference type="AlphaFoldDB" id="A0A7J5AN99"/>